<feature type="region of interest" description="Disordered" evidence="1">
    <location>
        <begin position="16"/>
        <end position="59"/>
    </location>
</feature>
<evidence type="ECO:0000313" key="3">
    <source>
        <dbReference type="Proteomes" id="UP000499080"/>
    </source>
</evidence>
<sequence>MMISANQVTKSLTDVLNKMKPYQKDNSSNDIGRYESEHSAGTPSDLQQHVTSISRVKGL</sequence>
<accession>A0A4Y2PNH1</accession>
<protein>
    <submittedName>
        <fullName evidence="2">Uncharacterized protein</fullName>
    </submittedName>
</protein>
<reference evidence="2 3" key="1">
    <citation type="journal article" date="2019" name="Sci. Rep.">
        <title>Orb-weaving spider Araneus ventricosus genome elucidates the spidroin gene catalogue.</title>
        <authorList>
            <person name="Kono N."/>
            <person name="Nakamura H."/>
            <person name="Ohtoshi R."/>
            <person name="Moran D.A.P."/>
            <person name="Shinohara A."/>
            <person name="Yoshida Y."/>
            <person name="Fujiwara M."/>
            <person name="Mori M."/>
            <person name="Tomita M."/>
            <person name="Arakawa K."/>
        </authorList>
    </citation>
    <scope>NUCLEOTIDE SEQUENCE [LARGE SCALE GENOMIC DNA]</scope>
</reference>
<evidence type="ECO:0000256" key="1">
    <source>
        <dbReference type="SAM" id="MobiDB-lite"/>
    </source>
</evidence>
<dbReference type="Proteomes" id="UP000499080">
    <property type="component" value="Unassembled WGS sequence"/>
</dbReference>
<dbReference type="AlphaFoldDB" id="A0A4Y2PNH1"/>
<organism evidence="2 3">
    <name type="scientific">Araneus ventricosus</name>
    <name type="common">Orbweaver spider</name>
    <name type="synonym">Epeira ventricosa</name>
    <dbReference type="NCBI Taxonomy" id="182803"/>
    <lineage>
        <taxon>Eukaryota</taxon>
        <taxon>Metazoa</taxon>
        <taxon>Ecdysozoa</taxon>
        <taxon>Arthropoda</taxon>
        <taxon>Chelicerata</taxon>
        <taxon>Arachnida</taxon>
        <taxon>Araneae</taxon>
        <taxon>Araneomorphae</taxon>
        <taxon>Entelegynae</taxon>
        <taxon>Araneoidea</taxon>
        <taxon>Araneidae</taxon>
        <taxon>Araneus</taxon>
    </lineage>
</organism>
<dbReference type="EMBL" id="BGPR01215917">
    <property type="protein sequence ID" value="GBN52110.1"/>
    <property type="molecule type" value="Genomic_DNA"/>
</dbReference>
<comment type="caution">
    <text evidence="2">The sequence shown here is derived from an EMBL/GenBank/DDBJ whole genome shotgun (WGS) entry which is preliminary data.</text>
</comment>
<feature type="compositionally biased region" description="Polar residues" evidence="1">
    <location>
        <begin position="39"/>
        <end position="59"/>
    </location>
</feature>
<name>A0A4Y2PNH1_ARAVE</name>
<keyword evidence="3" id="KW-1185">Reference proteome</keyword>
<gene>
    <name evidence="2" type="ORF">AVEN_38192_1</name>
</gene>
<evidence type="ECO:0000313" key="2">
    <source>
        <dbReference type="EMBL" id="GBN52110.1"/>
    </source>
</evidence>
<proteinExistence type="predicted"/>
<feature type="non-terminal residue" evidence="2">
    <location>
        <position position="59"/>
    </location>
</feature>